<evidence type="ECO:0000313" key="2">
    <source>
        <dbReference type="Proteomes" id="UP000280696"/>
    </source>
</evidence>
<protein>
    <submittedName>
        <fullName evidence="1">Uncharacterized protein</fullName>
    </submittedName>
</protein>
<reference evidence="1 2" key="1">
    <citation type="submission" date="2018-09" db="EMBL/GenBank/DDBJ databases">
        <title>Murine metabolic-syndrome-specific gut microbial biobank.</title>
        <authorList>
            <person name="Liu C."/>
        </authorList>
    </citation>
    <scope>NUCLEOTIDE SEQUENCE [LARGE SCALE GENOMIC DNA]</scope>
    <source>
        <strain evidence="1 2">0.1xD8-82</strain>
    </source>
</reference>
<dbReference type="InterPro" id="IPR035093">
    <property type="entry name" value="RelE/ParE_toxin_dom_sf"/>
</dbReference>
<dbReference type="Gene3D" id="3.30.2310.20">
    <property type="entry name" value="RelE-like"/>
    <property type="match status" value="1"/>
</dbReference>
<keyword evidence="2" id="KW-1185">Reference proteome</keyword>
<evidence type="ECO:0000313" key="1">
    <source>
        <dbReference type="EMBL" id="RKI92381.1"/>
    </source>
</evidence>
<dbReference type="EMBL" id="RAYQ01000005">
    <property type="protein sequence ID" value="RKI92381.1"/>
    <property type="molecule type" value="Genomic_DNA"/>
</dbReference>
<dbReference type="OrthoDB" id="7030467at2"/>
<gene>
    <name evidence="1" type="ORF">D7V94_06800</name>
</gene>
<accession>A0A3A9AXT6</accession>
<dbReference type="RefSeq" id="WP_120468107.1">
    <property type="nucleotide sequence ID" value="NZ_RAYQ01000005.1"/>
</dbReference>
<dbReference type="AlphaFoldDB" id="A0A3A9AXT6"/>
<sequence length="92" mass="10631">MLKLNLTSQFKRDLKLCKKRNYDINLLNTIIDTLRIPAALPPKNKDHVLFTLNVGMQLAVKNSLSLFFVNFKSSSIMTQPRILRFIIFPNPV</sequence>
<dbReference type="SUPFAM" id="SSF143011">
    <property type="entry name" value="RelE-like"/>
    <property type="match status" value="1"/>
</dbReference>
<organism evidence="1 2">
    <name type="scientific">Parablautia intestinalis</name>
    <dbReference type="NCBI Taxonomy" id="2320100"/>
    <lineage>
        <taxon>Bacteria</taxon>
        <taxon>Bacillati</taxon>
        <taxon>Bacillota</taxon>
        <taxon>Clostridia</taxon>
        <taxon>Lachnospirales</taxon>
        <taxon>Lachnospiraceae</taxon>
        <taxon>Parablautia</taxon>
    </lineage>
</organism>
<dbReference type="Proteomes" id="UP000280696">
    <property type="component" value="Unassembled WGS sequence"/>
</dbReference>
<comment type="caution">
    <text evidence="1">The sequence shown here is derived from an EMBL/GenBank/DDBJ whole genome shotgun (WGS) entry which is preliminary data.</text>
</comment>
<dbReference type="Pfam" id="PF15738">
    <property type="entry name" value="YafQ_toxin"/>
    <property type="match status" value="1"/>
</dbReference>
<proteinExistence type="predicted"/>
<name>A0A3A9AXT6_9FIRM</name>
<dbReference type="InterPro" id="IPR004386">
    <property type="entry name" value="Toxin_YafQ-like"/>
</dbReference>